<comment type="caution">
    <text evidence="1">The sequence shown here is derived from an EMBL/GenBank/DDBJ whole genome shotgun (WGS) entry which is preliminary data.</text>
</comment>
<dbReference type="Proteomes" id="UP000178797">
    <property type="component" value="Unassembled WGS sequence"/>
</dbReference>
<organism evidence="1 2">
    <name type="scientific">Candidatus Schekmanbacteria bacterium RBG_16_38_10</name>
    <dbReference type="NCBI Taxonomy" id="1817879"/>
    <lineage>
        <taxon>Bacteria</taxon>
        <taxon>Candidatus Schekmaniibacteriota</taxon>
    </lineage>
</organism>
<reference evidence="1 2" key="1">
    <citation type="journal article" date="2016" name="Nat. Commun.">
        <title>Thousands of microbial genomes shed light on interconnected biogeochemical processes in an aquifer system.</title>
        <authorList>
            <person name="Anantharaman K."/>
            <person name="Brown C.T."/>
            <person name="Hug L.A."/>
            <person name="Sharon I."/>
            <person name="Castelle C.J."/>
            <person name="Probst A.J."/>
            <person name="Thomas B.C."/>
            <person name="Singh A."/>
            <person name="Wilkins M.J."/>
            <person name="Karaoz U."/>
            <person name="Brodie E.L."/>
            <person name="Williams K.H."/>
            <person name="Hubbard S.S."/>
            <person name="Banfield J.F."/>
        </authorList>
    </citation>
    <scope>NUCLEOTIDE SEQUENCE [LARGE SCALE GENOMIC DNA]</scope>
</reference>
<gene>
    <name evidence="1" type="ORF">A2W05_08550</name>
</gene>
<accession>A0A1F7RVK7</accession>
<protein>
    <submittedName>
        <fullName evidence="1">Uncharacterized protein</fullName>
    </submittedName>
</protein>
<dbReference type="EMBL" id="MGDE01000154">
    <property type="protein sequence ID" value="OGL45044.1"/>
    <property type="molecule type" value="Genomic_DNA"/>
</dbReference>
<dbReference type="AlphaFoldDB" id="A0A1F7RVK7"/>
<evidence type="ECO:0000313" key="2">
    <source>
        <dbReference type="Proteomes" id="UP000178797"/>
    </source>
</evidence>
<sequence>MKEDKAKINCSTFQKQESVIEALTDKINQVKGALEKARFAEELQKEVDVLLFCPDYDKEKLHCESCHFIATLQKKTANLIIEAKKLI</sequence>
<name>A0A1F7RVK7_9BACT</name>
<proteinExistence type="predicted"/>
<evidence type="ECO:0000313" key="1">
    <source>
        <dbReference type="EMBL" id="OGL45044.1"/>
    </source>
</evidence>